<evidence type="ECO:0000313" key="3">
    <source>
        <dbReference type="EMBL" id="AEW96073.1"/>
    </source>
</evidence>
<name>G8X082_STREN</name>
<dbReference type="KEGG" id="scy:SCATT_37020"/>
<feature type="compositionally biased region" description="Pro residues" evidence="1">
    <location>
        <begin position="183"/>
        <end position="192"/>
    </location>
</feature>
<reference evidence="4" key="1">
    <citation type="submission" date="2011-12" db="EMBL/GenBank/DDBJ databases">
        <title>Complete genome sequence of Streptomyces cattleya strain DSM 46488.</title>
        <authorList>
            <person name="Ou H.-Y."/>
            <person name="Li P."/>
            <person name="Zhao C."/>
            <person name="O'Hagan D."/>
            <person name="Deng Z."/>
        </authorList>
    </citation>
    <scope>NUCLEOTIDE SEQUENCE [LARGE SCALE GENOMIC DNA]</scope>
    <source>
        <strain evidence="4">ATCC 35852 / DSM 46488 / JCM 4925 / NBRC 14057 / NRRL 8057</strain>
    </source>
</reference>
<dbReference type="EMBL" id="CP003219">
    <property type="protein sequence ID" value="AEW96073.1"/>
    <property type="molecule type" value="Genomic_DNA"/>
</dbReference>
<feature type="region of interest" description="Disordered" evidence="1">
    <location>
        <begin position="183"/>
        <end position="212"/>
    </location>
</feature>
<sequence>MTRIRRLPEERDGALRKLAHTVRRLARHDGGGTHPARGERPRRPVPPPAEVSERHDRAADDDRVPGAVVPGVRDAGGPRPDGTHHAAADPDAFTPARRPVTGPAPPGAAGEPAPGEGTFHLFGGPGADGPSATVVPGPQKAAVLFVTGLAAALVVLIGAVVCFGIGRPAPAPPAVPPPVTAVPASVPAPSPSSSPSLTRLPGRPAHHTALGG</sequence>
<protein>
    <submittedName>
        <fullName evidence="3">Uncharacterized protein</fullName>
    </submittedName>
</protein>
<feature type="compositionally biased region" description="Low complexity" evidence="1">
    <location>
        <begin position="94"/>
        <end position="117"/>
    </location>
</feature>
<gene>
    <name evidence="3" type="ordered locus">SCATT_37020</name>
</gene>
<accession>G8X082</accession>
<evidence type="ECO:0000256" key="1">
    <source>
        <dbReference type="SAM" id="MobiDB-lite"/>
    </source>
</evidence>
<dbReference type="Proteomes" id="UP000007842">
    <property type="component" value="Chromosome"/>
</dbReference>
<feature type="region of interest" description="Disordered" evidence="1">
    <location>
        <begin position="22"/>
        <end position="125"/>
    </location>
</feature>
<dbReference type="PATRIC" id="fig|1003195.29.peg.3696"/>
<keyword evidence="2" id="KW-1133">Transmembrane helix</keyword>
<feature type="compositionally biased region" description="Basic and acidic residues" evidence="1">
    <location>
        <begin position="27"/>
        <end position="42"/>
    </location>
</feature>
<proteinExistence type="predicted"/>
<keyword evidence="2" id="KW-0812">Transmembrane</keyword>
<feature type="transmembrane region" description="Helical" evidence="2">
    <location>
        <begin position="141"/>
        <end position="166"/>
    </location>
</feature>
<keyword evidence="4" id="KW-1185">Reference proteome</keyword>
<dbReference type="HOGENOM" id="CLU_1299137_0_0_11"/>
<keyword evidence="2" id="KW-0472">Membrane</keyword>
<feature type="compositionally biased region" description="Basic and acidic residues" evidence="1">
    <location>
        <begin position="51"/>
        <end position="64"/>
    </location>
</feature>
<dbReference type="AlphaFoldDB" id="G8X082"/>
<evidence type="ECO:0000313" key="4">
    <source>
        <dbReference type="Proteomes" id="UP000007842"/>
    </source>
</evidence>
<evidence type="ECO:0000256" key="2">
    <source>
        <dbReference type="SAM" id="Phobius"/>
    </source>
</evidence>
<organism evidence="3 4">
    <name type="scientific">Streptantibioticus cattleyicolor (strain ATCC 35852 / DSM 46488 / JCM 4925 / NBRC 14057 / NRRL 8057)</name>
    <name type="common">Streptomyces cattleya</name>
    <dbReference type="NCBI Taxonomy" id="1003195"/>
    <lineage>
        <taxon>Bacteria</taxon>
        <taxon>Bacillati</taxon>
        <taxon>Actinomycetota</taxon>
        <taxon>Actinomycetes</taxon>
        <taxon>Kitasatosporales</taxon>
        <taxon>Streptomycetaceae</taxon>
        <taxon>Streptantibioticus</taxon>
    </lineage>
</organism>
<dbReference type="STRING" id="1003195.SCATT_37020"/>